<evidence type="ECO:0000256" key="5">
    <source>
        <dbReference type="ARBA" id="ARBA00023242"/>
    </source>
</evidence>
<evidence type="ECO:0000256" key="3">
    <source>
        <dbReference type="ARBA" id="ARBA00010055"/>
    </source>
</evidence>
<dbReference type="SUPFAM" id="SSF55753">
    <property type="entry name" value="Actin depolymerizing proteins"/>
    <property type="match status" value="1"/>
</dbReference>
<feature type="domain" description="ADF-H" evidence="7">
    <location>
        <begin position="17"/>
        <end position="152"/>
    </location>
</feature>
<gene>
    <name evidence="8" type="ORF">BSL78_18454</name>
</gene>
<dbReference type="InterPro" id="IPR002108">
    <property type="entry name" value="ADF-H"/>
</dbReference>
<dbReference type="InterPro" id="IPR029006">
    <property type="entry name" value="ADF-H/Gelsolin-like_dom_sf"/>
</dbReference>
<dbReference type="InterPro" id="IPR011171">
    <property type="entry name" value="GMF"/>
</dbReference>
<proteinExistence type="inferred from homology"/>
<dbReference type="PROSITE" id="PS51263">
    <property type="entry name" value="ADF_H"/>
    <property type="match status" value="1"/>
</dbReference>
<dbReference type="GO" id="GO:0005634">
    <property type="term" value="C:nucleus"/>
    <property type="evidence" value="ECO:0007669"/>
    <property type="project" value="UniProtKB-SubCell"/>
</dbReference>
<dbReference type="GO" id="GO:0003779">
    <property type="term" value="F:actin binding"/>
    <property type="evidence" value="ECO:0007669"/>
    <property type="project" value="InterPro"/>
</dbReference>
<evidence type="ECO:0000256" key="4">
    <source>
        <dbReference type="ARBA" id="ARBA00022490"/>
    </source>
</evidence>
<dbReference type="GO" id="GO:0071933">
    <property type="term" value="F:Arp2/3 complex binding"/>
    <property type="evidence" value="ECO:0007669"/>
    <property type="project" value="InterPro"/>
</dbReference>
<dbReference type="FunFam" id="3.40.20.10:FF:000026">
    <property type="entry name" value="Glia maturation factor"/>
    <property type="match status" value="1"/>
</dbReference>
<dbReference type="Proteomes" id="UP000230750">
    <property type="component" value="Unassembled WGS sequence"/>
</dbReference>
<name>A0A2G8K9Q6_STIJA</name>
<dbReference type="PANTHER" id="PTHR11249">
    <property type="entry name" value="GLIAL FACTOR NATURATION FACTOR"/>
    <property type="match status" value="1"/>
</dbReference>
<evidence type="ECO:0000313" key="8">
    <source>
        <dbReference type="EMBL" id="PIK44703.1"/>
    </source>
</evidence>
<comment type="similarity">
    <text evidence="3 6">Belongs to the actin-binding proteins ADF family. GMF subfamily.</text>
</comment>
<evidence type="ECO:0000256" key="6">
    <source>
        <dbReference type="PIRNR" id="PIRNR001788"/>
    </source>
</evidence>
<dbReference type="GO" id="GO:0030864">
    <property type="term" value="C:cortical actin cytoskeleton"/>
    <property type="evidence" value="ECO:0007669"/>
    <property type="project" value="TreeGrafter"/>
</dbReference>
<dbReference type="AlphaFoldDB" id="A0A2G8K9Q6"/>
<dbReference type="STRING" id="307972.A0A2G8K9Q6"/>
<comment type="caution">
    <text evidence="8">The sequence shown here is derived from an EMBL/GenBank/DDBJ whole genome shotgun (WGS) entry which is preliminary data.</text>
</comment>
<dbReference type="EMBL" id="MRZV01000761">
    <property type="protein sequence ID" value="PIK44703.1"/>
    <property type="molecule type" value="Genomic_DNA"/>
</dbReference>
<evidence type="ECO:0000259" key="7">
    <source>
        <dbReference type="PROSITE" id="PS51263"/>
    </source>
</evidence>
<dbReference type="PANTHER" id="PTHR11249:SF2">
    <property type="entry name" value="GLIA MATURATION FACTOR"/>
    <property type="match status" value="1"/>
</dbReference>
<sequence length="154" mass="17684">MAAEYKKEVPSGARADDVNVCDVSEDAKKQIKAFKRRQTTTNCALLLKIDKANLTIVVDEMYEDLSLEELQEEIPAHEPRYALYIYKNTHGDGRISYPLCFIYVTPPGLKPELNMMYAGSKTSLINETKMTKIFECRDVEELTEEWLRSQLGIR</sequence>
<evidence type="ECO:0000256" key="2">
    <source>
        <dbReference type="ARBA" id="ARBA00004496"/>
    </source>
</evidence>
<comment type="subcellular location">
    <subcellularLocation>
        <location evidence="2">Cytoplasm</location>
    </subcellularLocation>
    <subcellularLocation>
        <location evidence="1">Nucleus</location>
    </subcellularLocation>
</comment>
<keyword evidence="9" id="KW-1185">Reference proteome</keyword>
<reference evidence="8 9" key="1">
    <citation type="journal article" date="2017" name="PLoS Biol.">
        <title>The sea cucumber genome provides insights into morphological evolution and visceral regeneration.</title>
        <authorList>
            <person name="Zhang X."/>
            <person name="Sun L."/>
            <person name="Yuan J."/>
            <person name="Sun Y."/>
            <person name="Gao Y."/>
            <person name="Zhang L."/>
            <person name="Li S."/>
            <person name="Dai H."/>
            <person name="Hamel J.F."/>
            <person name="Liu C."/>
            <person name="Yu Y."/>
            <person name="Liu S."/>
            <person name="Lin W."/>
            <person name="Guo K."/>
            <person name="Jin S."/>
            <person name="Xu P."/>
            <person name="Storey K.B."/>
            <person name="Huan P."/>
            <person name="Zhang T."/>
            <person name="Zhou Y."/>
            <person name="Zhang J."/>
            <person name="Lin C."/>
            <person name="Li X."/>
            <person name="Xing L."/>
            <person name="Huo D."/>
            <person name="Sun M."/>
            <person name="Wang L."/>
            <person name="Mercier A."/>
            <person name="Li F."/>
            <person name="Yang H."/>
            <person name="Xiang J."/>
        </authorList>
    </citation>
    <scope>NUCLEOTIDE SEQUENCE [LARGE SCALE GENOMIC DNA]</scope>
    <source>
        <strain evidence="8">Shaxun</strain>
        <tissue evidence="8">Muscle</tissue>
    </source>
</reference>
<dbReference type="Gene3D" id="3.40.20.10">
    <property type="entry name" value="Severin"/>
    <property type="match status" value="1"/>
</dbReference>
<protein>
    <submittedName>
        <fullName evidence="8">Glia maturation factor beta</fullName>
    </submittedName>
</protein>
<dbReference type="GO" id="GO:0071846">
    <property type="term" value="P:actin filament debranching"/>
    <property type="evidence" value="ECO:0007669"/>
    <property type="project" value="InterPro"/>
</dbReference>
<keyword evidence="4" id="KW-0963">Cytoplasm</keyword>
<dbReference type="CDD" id="cd11283">
    <property type="entry name" value="ADF_GMF-beta_like"/>
    <property type="match status" value="1"/>
</dbReference>
<evidence type="ECO:0000256" key="1">
    <source>
        <dbReference type="ARBA" id="ARBA00004123"/>
    </source>
</evidence>
<organism evidence="8 9">
    <name type="scientific">Stichopus japonicus</name>
    <name type="common">Sea cucumber</name>
    <dbReference type="NCBI Taxonomy" id="307972"/>
    <lineage>
        <taxon>Eukaryota</taxon>
        <taxon>Metazoa</taxon>
        <taxon>Echinodermata</taxon>
        <taxon>Eleutherozoa</taxon>
        <taxon>Echinozoa</taxon>
        <taxon>Holothuroidea</taxon>
        <taxon>Aspidochirotacea</taxon>
        <taxon>Aspidochirotida</taxon>
        <taxon>Stichopodidae</taxon>
        <taxon>Apostichopus</taxon>
    </lineage>
</organism>
<keyword evidence="5" id="KW-0539">Nucleus</keyword>
<dbReference type="Pfam" id="PF00241">
    <property type="entry name" value="Cofilin_ADF"/>
    <property type="match status" value="1"/>
</dbReference>
<dbReference type="SMART" id="SM00102">
    <property type="entry name" value="ADF"/>
    <property type="match status" value="1"/>
</dbReference>
<dbReference type="PIRSF" id="PIRSF001788">
    <property type="entry name" value="GMF-beta"/>
    <property type="match status" value="1"/>
</dbReference>
<dbReference type="OrthoDB" id="3919494at2759"/>
<dbReference type="GO" id="GO:0034316">
    <property type="term" value="P:negative regulation of Arp2/3 complex-mediated actin nucleation"/>
    <property type="evidence" value="ECO:0007669"/>
    <property type="project" value="TreeGrafter"/>
</dbReference>
<accession>A0A2G8K9Q6</accession>
<evidence type="ECO:0000313" key="9">
    <source>
        <dbReference type="Proteomes" id="UP000230750"/>
    </source>
</evidence>